<keyword evidence="1" id="KW-1185">Reference proteome</keyword>
<dbReference type="Proteomes" id="UP000887569">
    <property type="component" value="Unplaced"/>
</dbReference>
<name>A0A915B1Q1_PARUN</name>
<protein>
    <submittedName>
        <fullName evidence="2">Uncharacterized protein</fullName>
    </submittedName>
</protein>
<reference evidence="2" key="1">
    <citation type="submission" date="2022-11" db="UniProtKB">
        <authorList>
            <consortium name="WormBaseParasite"/>
        </authorList>
    </citation>
    <scope>IDENTIFICATION</scope>
</reference>
<dbReference type="WBParaSite" id="PgR022X_g013_t01">
    <property type="protein sequence ID" value="PgR022X_g013_t01"/>
    <property type="gene ID" value="PgR022X_g013"/>
</dbReference>
<accession>A0A915B1Q1</accession>
<sequence length="127" mass="14618">ACILTLQQRGDEDGEGKLELICLVLRHMIHLPCASSNLPCQNGKGFRTKGFPKSFNEYTYVAANGYAQLKRQSDEEPVLLSDGRTVVSNREVVQHPRYLLKRFDTLVNVEHWVSLEAIKYIFMQMFR</sequence>
<dbReference type="AlphaFoldDB" id="A0A915B1Q1"/>
<evidence type="ECO:0000313" key="1">
    <source>
        <dbReference type="Proteomes" id="UP000887569"/>
    </source>
</evidence>
<proteinExistence type="predicted"/>
<evidence type="ECO:0000313" key="2">
    <source>
        <dbReference type="WBParaSite" id="PgR022X_g013_t01"/>
    </source>
</evidence>
<organism evidence="1 2">
    <name type="scientific">Parascaris univalens</name>
    <name type="common">Nematode worm</name>
    <dbReference type="NCBI Taxonomy" id="6257"/>
    <lineage>
        <taxon>Eukaryota</taxon>
        <taxon>Metazoa</taxon>
        <taxon>Ecdysozoa</taxon>
        <taxon>Nematoda</taxon>
        <taxon>Chromadorea</taxon>
        <taxon>Rhabditida</taxon>
        <taxon>Spirurina</taxon>
        <taxon>Ascaridomorpha</taxon>
        <taxon>Ascaridoidea</taxon>
        <taxon>Ascarididae</taxon>
        <taxon>Parascaris</taxon>
    </lineage>
</organism>